<evidence type="ECO:0000256" key="1">
    <source>
        <dbReference type="SAM" id="Phobius"/>
    </source>
</evidence>
<reference evidence="2 3" key="1">
    <citation type="submission" date="2015-06" db="EMBL/GenBank/DDBJ databases">
        <title>Expansion of signal transduction pathways in fungi by whole-genome duplication.</title>
        <authorList>
            <consortium name="DOE Joint Genome Institute"/>
            <person name="Corrochano L.M."/>
            <person name="Kuo A."/>
            <person name="Marcet-Houben M."/>
            <person name="Polaino S."/>
            <person name="Salamov A."/>
            <person name="Villalobos J.M."/>
            <person name="Alvarez M.I."/>
            <person name="Avalos J."/>
            <person name="Benito E.P."/>
            <person name="Benoit I."/>
            <person name="Burger G."/>
            <person name="Camino L.P."/>
            <person name="Canovas D."/>
            <person name="Cerda-Olmedo E."/>
            <person name="Cheng J.-F."/>
            <person name="Dominguez A."/>
            <person name="Elias M."/>
            <person name="Eslava A.P."/>
            <person name="Glaser F."/>
            <person name="Grimwood J."/>
            <person name="Gutierrez G."/>
            <person name="Heitman J."/>
            <person name="Henrissat B."/>
            <person name="Iturriaga E.A."/>
            <person name="Lang B.F."/>
            <person name="Lavin J.L."/>
            <person name="Lee S."/>
            <person name="Li W."/>
            <person name="Lindquist E."/>
            <person name="Lopez-Garcia S."/>
            <person name="Luque E.M."/>
            <person name="Marcos A.T."/>
            <person name="Martin J."/>
            <person name="Mccluskey K."/>
            <person name="Medina H.R."/>
            <person name="Miralles-Duran A."/>
            <person name="Miyazaki A."/>
            <person name="Munoz-Torres E."/>
            <person name="Oguiza J.A."/>
            <person name="Ohm R."/>
            <person name="Olmedo M."/>
            <person name="Orejas M."/>
            <person name="Ortiz-Castellanos L."/>
            <person name="Pisabarro A.G."/>
            <person name="Rodriguez-Romero J."/>
            <person name="Ruiz-Herrera J."/>
            <person name="Ruiz-Vazquez R."/>
            <person name="Sanz C."/>
            <person name="Schackwitz W."/>
            <person name="Schmutz J."/>
            <person name="Shahriari M."/>
            <person name="Shelest E."/>
            <person name="Silva-Franco F."/>
            <person name="Soanes D."/>
            <person name="Syed K."/>
            <person name="Tagua V.G."/>
            <person name="Talbot N.J."/>
            <person name="Thon M."/>
            <person name="De Vries R.P."/>
            <person name="Wiebenga A."/>
            <person name="Yadav J.S."/>
            <person name="Braun E.L."/>
            <person name="Baker S."/>
            <person name="Garre V."/>
            <person name="Horwitz B."/>
            <person name="Torres-Martinez S."/>
            <person name="Idnurm A."/>
            <person name="Herrera-Estrella A."/>
            <person name="Gabaldon T."/>
            <person name="Grigoriev I.V."/>
        </authorList>
    </citation>
    <scope>NUCLEOTIDE SEQUENCE [LARGE SCALE GENOMIC DNA]</scope>
    <source>
        <strain evidence="2 3">CBS 277.49</strain>
    </source>
</reference>
<feature type="transmembrane region" description="Helical" evidence="1">
    <location>
        <begin position="7"/>
        <end position="31"/>
    </location>
</feature>
<proteinExistence type="predicted"/>
<keyword evidence="1" id="KW-1133">Transmembrane helix</keyword>
<evidence type="ECO:0000313" key="3">
    <source>
        <dbReference type="Proteomes" id="UP000077051"/>
    </source>
</evidence>
<accession>A0A162R4Q6</accession>
<keyword evidence="1" id="KW-0472">Membrane</keyword>
<protein>
    <submittedName>
        <fullName evidence="2">Uncharacterized protein</fullName>
    </submittedName>
</protein>
<dbReference type="EMBL" id="AMYB01000001">
    <property type="protein sequence ID" value="OAD08300.1"/>
    <property type="molecule type" value="Genomic_DNA"/>
</dbReference>
<evidence type="ECO:0000313" key="2">
    <source>
        <dbReference type="EMBL" id="OAD08300.1"/>
    </source>
</evidence>
<keyword evidence="1" id="KW-0812">Transmembrane</keyword>
<dbReference type="AlphaFoldDB" id="A0A162R4Q6"/>
<keyword evidence="3" id="KW-1185">Reference proteome</keyword>
<dbReference type="VEuPathDB" id="FungiDB:MUCCIDRAFT_154882"/>
<organism evidence="2 3">
    <name type="scientific">Mucor lusitanicus CBS 277.49</name>
    <dbReference type="NCBI Taxonomy" id="747725"/>
    <lineage>
        <taxon>Eukaryota</taxon>
        <taxon>Fungi</taxon>
        <taxon>Fungi incertae sedis</taxon>
        <taxon>Mucoromycota</taxon>
        <taxon>Mucoromycotina</taxon>
        <taxon>Mucoromycetes</taxon>
        <taxon>Mucorales</taxon>
        <taxon>Mucorineae</taxon>
        <taxon>Mucoraceae</taxon>
        <taxon>Mucor</taxon>
    </lineage>
</organism>
<dbReference type="Proteomes" id="UP000077051">
    <property type="component" value="Unassembled WGS sequence"/>
</dbReference>
<sequence>MPMAKQTAFLFFVLFFFFIFFVFFCLALLLFEEACNIQSSRSANYSRLCQYQMNRMTI</sequence>
<gene>
    <name evidence="2" type="ORF">MUCCIDRAFT_154882</name>
</gene>
<comment type="caution">
    <text evidence="2">The sequence shown here is derived from an EMBL/GenBank/DDBJ whole genome shotgun (WGS) entry which is preliminary data.</text>
</comment>
<name>A0A162R4Q6_MUCCL</name>